<dbReference type="RefSeq" id="WP_194369780.1">
    <property type="nucleotide sequence ID" value="NZ_CP054492.1"/>
</dbReference>
<dbReference type="EMBL" id="CP054492">
    <property type="protein sequence ID" value="QOY52070.1"/>
    <property type="molecule type" value="Genomic_DNA"/>
</dbReference>
<dbReference type="Proteomes" id="UP000593994">
    <property type="component" value="Chromosome"/>
</dbReference>
<reference evidence="2 3" key="1">
    <citation type="submission" date="2020-05" db="EMBL/GenBank/DDBJ databases">
        <title>Sulfurimonas marisnigri, sp. nov., and Sulfurimonas baltica, sp. nov., manganese oxide reducing chemolithoautotrophs of the class Epsilonproteobacteria isolated from the pelagic redoxclines of the Black and Baltic Seas and emended description of the genus Sulfurimonas.</title>
        <authorList>
            <person name="Henkel J.V."/>
            <person name="Laudan C."/>
            <person name="Werner J."/>
            <person name="Neu T."/>
            <person name="Plewe S."/>
            <person name="Sproer C."/>
            <person name="Bunk B."/>
            <person name="Schulz-Vogt H.N."/>
        </authorList>
    </citation>
    <scope>NUCLEOTIDE SEQUENCE [LARGE SCALE GENOMIC DNA]</scope>
    <source>
        <strain evidence="2 3">GD2</strain>
    </source>
</reference>
<evidence type="ECO:0000313" key="2">
    <source>
        <dbReference type="EMBL" id="QOY52070.1"/>
    </source>
</evidence>
<keyword evidence="1" id="KW-0732">Signal</keyword>
<organism evidence="2 3">
    <name type="scientific">Candidatus Sulfurimonas baltica</name>
    <dbReference type="NCBI Taxonomy" id="2740404"/>
    <lineage>
        <taxon>Bacteria</taxon>
        <taxon>Pseudomonadati</taxon>
        <taxon>Campylobacterota</taxon>
        <taxon>Epsilonproteobacteria</taxon>
        <taxon>Campylobacterales</taxon>
        <taxon>Sulfurimonadaceae</taxon>
        <taxon>Sulfurimonas</taxon>
    </lineage>
</organism>
<feature type="signal peptide" evidence="1">
    <location>
        <begin position="1"/>
        <end position="28"/>
    </location>
</feature>
<keyword evidence="3" id="KW-1185">Reference proteome</keyword>
<feature type="chain" id="PRO_5032914793" description="DUF302 domain-containing protein" evidence="1">
    <location>
        <begin position="29"/>
        <end position="283"/>
    </location>
</feature>
<evidence type="ECO:0000256" key="1">
    <source>
        <dbReference type="SAM" id="SignalP"/>
    </source>
</evidence>
<dbReference type="PROSITE" id="PS51257">
    <property type="entry name" value="PROKAR_LIPOPROTEIN"/>
    <property type="match status" value="1"/>
</dbReference>
<dbReference type="AlphaFoldDB" id="A0A7S7LVE2"/>
<dbReference type="KEGG" id="sbal:HUE88_13445"/>
<evidence type="ECO:0008006" key="4">
    <source>
        <dbReference type="Google" id="ProtNLM"/>
    </source>
</evidence>
<sequence>MKKFLTLIFSVAALTFCGCAGKSTQAQASSSSEPSGNVSAYLQGDYIAVGDAEAKLAAAGFEVLSKYDSVAKGKTIVFTCPTLKKEAAKPNRANIAVMKLFVDDQEKTISLTNPIYFGKAFMQKDYNHATFSAVKSKLEGAFPGLKNSEDKMEFDDLAGFHFTLGMPYYEDTKVLGEGSNDELLAKLRSYKKGKELAYELKLSDDTTLVGYSVGRGTQRFVKKIGRANAGLLPWPIVVSGGKATMLQAEYYIAMNYPLLGMMQFATIASIPGDVIKDLTKPFK</sequence>
<evidence type="ECO:0000313" key="3">
    <source>
        <dbReference type="Proteomes" id="UP000593994"/>
    </source>
</evidence>
<gene>
    <name evidence="2" type="ORF">HUE88_13445</name>
</gene>
<accession>A0A7S7LVE2</accession>
<proteinExistence type="predicted"/>
<protein>
    <recommendedName>
        <fullName evidence="4">DUF302 domain-containing protein</fullName>
    </recommendedName>
</protein>
<name>A0A7S7LVE2_9BACT</name>